<sequence length="156" mass="16740">MSDTKYKLYTVYFGVIGILATLLGLADILVQLGISGGIESGIMQISGDDFFRWAWGGLVVLFGGILILSGCRDIKDMHQFSKVLLGSVMVWIIAGCDIFAMICESIPAPADAPGFLNSFAGFTGGFAPPYAPAVILLPFTFAALLMYYTEGYAKED</sequence>
<evidence type="ECO:0000313" key="2">
    <source>
        <dbReference type="EMBL" id="WOF16927.1"/>
    </source>
</evidence>
<keyword evidence="1" id="KW-0812">Transmembrane</keyword>
<feature type="transmembrane region" description="Helical" evidence="1">
    <location>
        <begin position="53"/>
        <end position="71"/>
    </location>
</feature>
<gene>
    <name evidence="2" type="ORF">F1737_09630</name>
</gene>
<keyword evidence="1" id="KW-0472">Membrane</keyword>
<feature type="transmembrane region" description="Helical" evidence="1">
    <location>
        <begin position="130"/>
        <end position="148"/>
    </location>
</feature>
<dbReference type="GeneID" id="85230427"/>
<protein>
    <submittedName>
        <fullName evidence="2">Uncharacterized protein</fullName>
    </submittedName>
</protein>
<evidence type="ECO:0000256" key="1">
    <source>
        <dbReference type="SAM" id="Phobius"/>
    </source>
</evidence>
<evidence type="ECO:0000313" key="3">
    <source>
        <dbReference type="Proteomes" id="UP001301797"/>
    </source>
</evidence>
<name>A0AA97FD94_9EURY</name>
<reference evidence="2 3" key="1">
    <citation type="submission" date="2019-09" db="EMBL/GenBank/DDBJ databases">
        <title>The complete genome of Methanoplanus sp. FWC-SCC4.</title>
        <authorList>
            <person name="Chen S.-C."/>
            <person name="Zhou Y.-Z."/>
            <person name="Lai M.-C."/>
        </authorList>
    </citation>
    <scope>NUCLEOTIDE SEQUENCE [LARGE SCALE GENOMIC DNA]</scope>
    <source>
        <strain evidence="2 3">FWC-SCC4</strain>
    </source>
</reference>
<proteinExistence type="predicted"/>
<keyword evidence="1" id="KW-1133">Transmembrane helix</keyword>
<dbReference type="RefSeq" id="WP_317136369.1">
    <property type="nucleotide sequence ID" value="NZ_CP043875.1"/>
</dbReference>
<accession>A0AA97FD94</accession>
<feature type="transmembrane region" description="Helical" evidence="1">
    <location>
        <begin position="83"/>
        <end position="110"/>
    </location>
</feature>
<feature type="transmembrane region" description="Helical" evidence="1">
    <location>
        <begin position="12"/>
        <end position="33"/>
    </location>
</feature>
<keyword evidence="3" id="KW-1185">Reference proteome</keyword>
<dbReference type="KEGG" id="mefw:F1737_09630"/>
<dbReference type="Proteomes" id="UP001301797">
    <property type="component" value="Chromosome"/>
</dbReference>
<organism evidence="2 3">
    <name type="scientific">Methanochimaera problematica</name>
    <dbReference type="NCBI Taxonomy" id="2609417"/>
    <lineage>
        <taxon>Archaea</taxon>
        <taxon>Methanobacteriati</taxon>
        <taxon>Methanobacteriota</taxon>
        <taxon>Stenosarchaea group</taxon>
        <taxon>Methanomicrobia</taxon>
        <taxon>Methanomicrobiales</taxon>
        <taxon>Methanomicrobiaceae</taxon>
        <taxon>Methanochimaera</taxon>
    </lineage>
</organism>
<dbReference type="EMBL" id="CP043875">
    <property type="protein sequence ID" value="WOF16927.1"/>
    <property type="molecule type" value="Genomic_DNA"/>
</dbReference>
<dbReference type="AlphaFoldDB" id="A0AA97FD94"/>